<reference evidence="7" key="1">
    <citation type="submission" date="2019-11" db="EMBL/GenBank/DDBJ databases">
        <authorList>
            <person name="Feng L."/>
        </authorList>
    </citation>
    <scope>NUCLEOTIDE SEQUENCE</scope>
    <source>
        <strain evidence="7">AundefinedLFYP135</strain>
    </source>
</reference>
<dbReference type="Gene3D" id="3.40.190.10">
    <property type="entry name" value="Periplasmic binding protein-like II"/>
    <property type="match status" value="1"/>
</dbReference>
<sequence>MKKRFLALFLALFFVFSLAACRSGKDDSLILRYDLSGQVSSLDPQFTTSADARTVLYNAMEGLYRLSEAGDLIPAGASGHTLSADGKTYTFTLRQDARWSDGSPVTAKDYVFAFQRMFRTDSLSPHAGKFASIEGASARMEGTAQPLGVSASGDYTLVIRLTEADPLFLQRLADPAAFPCKEDFYNESKGRYGLSTQTLLSNGPFVVKSWDNSASITLRPNDQYSSQEESTIDGVNFFIGRENPLEQFTSGKSDAICLSREEYLSLGGWNSASPREDTVWLLVFNTRHAPFQNETLRRAILSPIDREALSDALPEDIDSPDGLIPAAVRLAGQPYRELAGNAVFLSSQEPRDLLIAALGDLGLEKLPRTALSYPADAGVEDAAALLQKAWGESLSLYANLTPLPKEELNTAIQSGEFDLALVPISNRGDGHREFLAQLSQLFGWQEEEYLSLLEEAQRATSAKAMAAGYHRAEEWLLEHCYALPVGASSSYEATNQDLEGITFLPDGTPFFKLAHRK</sequence>
<organism evidence="7">
    <name type="scientific">uncultured Anaerotruncus sp</name>
    <dbReference type="NCBI Taxonomy" id="905011"/>
    <lineage>
        <taxon>Bacteria</taxon>
        <taxon>Bacillati</taxon>
        <taxon>Bacillota</taxon>
        <taxon>Clostridia</taxon>
        <taxon>Eubacteriales</taxon>
        <taxon>Oscillospiraceae</taxon>
        <taxon>Anaerotruncus</taxon>
        <taxon>environmental samples</taxon>
    </lineage>
</organism>
<dbReference type="GO" id="GO:0015833">
    <property type="term" value="P:peptide transport"/>
    <property type="evidence" value="ECO:0007669"/>
    <property type="project" value="TreeGrafter"/>
</dbReference>
<dbReference type="EMBL" id="CACRSL010000003">
    <property type="protein sequence ID" value="VYT13424.1"/>
    <property type="molecule type" value="Genomic_DNA"/>
</dbReference>
<evidence type="ECO:0000313" key="7">
    <source>
        <dbReference type="EMBL" id="VYT13424.1"/>
    </source>
</evidence>
<dbReference type="InterPro" id="IPR030678">
    <property type="entry name" value="Peptide/Ni-bd"/>
</dbReference>
<accession>A0A6N2U4H2</accession>
<dbReference type="AlphaFoldDB" id="A0A6N2U4H2"/>
<dbReference type="Pfam" id="PF00496">
    <property type="entry name" value="SBP_bac_5"/>
    <property type="match status" value="1"/>
</dbReference>
<dbReference type="CDD" id="cd08504">
    <property type="entry name" value="PBP2_OppA"/>
    <property type="match status" value="1"/>
</dbReference>
<dbReference type="Gene3D" id="3.90.76.10">
    <property type="entry name" value="Dipeptide-binding Protein, Domain 1"/>
    <property type="match status" value="1"/>
</dbReference>
<dbReference type="GO" id="GO:0043190">
    <property type="term" value="C:ATP-binding cassette (ABC) transporter complex"/>
    <property type="evidence" value="ECO:0007669"/>
    <property type="project" value="InterPro"/>
</dbReference>
<dbReference type="PANTHER" id="PTHR30290:SF10">
    <property type="entry name" value="PERIPLASMIC OLIGOPEPTIDE-BINDING PROTEIN-RELATED"/>
    <property type="match status" value="1"/>
</dbReference>
<gene>
    <name evidence="7" type="primary">dppE</name>
    <name evidence="7" type="ORF">AULFYP135_01779</name>
</gene>
<keyword evidence="3" id="KW-0813">Transport</keyword>
<dbReference type="GO" id="GO:0042597">
    <property type="term" value="C:periplasmic space"/>
    <property type="evidence" value="ECO:0007669"/>
    <property type="project" value="UniProtKB-ARBA"/>
</dbReference>
<dbReference type="InterPro" id="IPR000914">
    <property type="entry name" value="SBP_5_dom"/>
</dbReference>
<evidence type="ECO:0000256" key="5">
    <source>
        <dbReference type="SAM" id="SignalP"/>
    </source>
</evidence>
<dbReference type="SUPFAM" id="SSF53850">
    <property type="entry name" value="Periplasmic binding protein-like II"/>
    <property type="match status" value="1"/>
</dbReference>
<keyword evidence="4 5" id="KW-0732">Signal</keyword>
<dbReference type="InterPro" id="IPR039424">
    <property type="entry name" value="SBP_5"/>
</dbReference>
<dbReference type="GO" id="GO:0030313">
    <property type="term" value="C:cell envelope"/>
    <property type="evidence" value="ECO:0007669"/>
    <property type="project" value="UniProtKB-SubCell"/>
</dbReference>
<name>A0A6N2U4H2_9FIRM</name>
<dbReference type="PIRSF" id="PIRSF002741">
    <property type="entry name" value="MppA"/>
    <property type="match status" value="1"/>
</dbReference>
<feature type="signal peptide" evidence="5">
    <location>
        <begin position="1"/>
        <end position="19"/>
    </location>
</feature>
<protein>
    <submittedName>
        <fullName evidence="7">Dipeptide-binding protein DppE</fullName>
    </submittedName>
</protein>
<evidence type="ECO:0000259" key="6">
    <source>
        <dbReference type="Pfam" id="PF00496"/>
    </source>
</evidence>
<comment type="subcellular location">
    <subcellularLocation>
        <location evidence="1">Cell envelope</location>
    </subcellularLocation>
</comment>
<feature type="chain" id="PRO_5039100113" evidence="5">
    <location>
        <begin position="20"/>
        <end position="517"/>
    </location>
</feature>
<evidence type="ECO:0000256" key="2">
    <source>
        <dbReference type="ARBA" id="ARBA00005695"/>
    </source>
</evidence>
<dbReference type="PANTHER" id="PTHR30290">
    <property type="entry name" value="PERIPLASMIC BINDING COMPONENT OF ABC TRANSPORTER"/>
    <property type="match status" value="1"/>
</dbReference>
<dbReference type="GO" id="GO:1904680">
    <property type="term" value="F:peptide transmembrane transporter activity"/>
    <property type="evidence" value="ECO:0007669"/>
    <property type="project" value="TreeGrafter"/>
</dbReference>
<evidence type="ECO:0000256" key="1">
    <source>
        <dbReference type="ARBA" id="ARBA00004196"/>
    </source>
</evidence>
<proteinExistence type="inferred from homology"/>
<comment type="similarity">
    <text evidence="2">Belongs to the bacterial solute-binding protein 5 family.</text>
</comment>
<dbReference type="Gene3D" id="3.10.105.10">
    <property type="entry name" value="Dipeptide-binding Protein, Domain 3"/>
    <property type="match status" value="1"/>
</dbReference>
<feature type="domain" description="Solute-binding protein family 5" evidence="6">
    <location>
        <begin position="72"/>
        <end position="438"/>
    </location>
</feature>
<evidence type="ECO:0000256" key="3">
    <source>
        <dbReference type="ARBA" id="ARBA00022448"/>
    </source>
</evidence>
<dbReference type="PROSITE" id="PS51257">
    <property type="entry name" value="PROKAR_LIPOPROTEIN"/>
    <property type="match status" value="1"/>
</dbReference>
<evidence type="ECO:0000256" key="4">
    <source>
        <dbReference type="ARBA" id="ARBA00022729"/>
    </source>
</evidence>